<evidence type="ECO:0000313" key="2">
    <source>
        <dbReference type="Proteomes" id="UP000712673"/>
    </source>
</evidence>
<comment type="caution">
    <text evidence="1">The sequence shown here is derived from an EMBL/GenBank/DDBJ whole genome shotgun (WGS) entry which is preliminary data.</text>
</comment>
<reference evidence="1" key="1">
    <citation type="submission" date="2019-03" db="EMBL/GenBank/DDBJ databases">
        <title>Lake Tanganyika Metagenome-Assembled Genomes (MAGs).</title>
        <authorList>
            <person name="Tran P."/>
        </authorList>
    </citation>
    <scope>NUCLEOTIDE SEQUENCE</scope>
    <source>
        <strain evidence="1">K_DeepCast_65m_m2_066</strain>
    </source>
</reference>
<dbReference type="AlphaFoldDB" id="A0A937W6E7"/>
<gene>
    <name evidence="1" type="ORF">FJZ47_21250</name>
</gene>
<dbReference type="Proteomes" id="UP000712673">
    <property type="component" value="Unassembled WGS sequence"/>
</dbReference>
<proteinExistence type="predicted"/>
<evidence type="ECO:0000313" key="1">
    <source>
        <dbReference type="EMBL" id="MBM3226299.1"/>
    </source>
</evidence>
<protein>
    <submittedName>
        <fullName evidence="1">Uncharacterized protein</fullName>
    </submittedName>
</protein>
<accession>A0A937W6E7</accession>
<name>A0A937W6E7_UNCTE</name>
<organism evidence="1 2">
    <name type="scientific">Tectimicrobiota bacterium</name>
    <dbReference type="NCBI Taxonomy" id="2528274"/>
    <lineage>
        <taxon>Bacteria</taxon>
        <taxon>Pseudomonadati</taxon>
        <taxon>Nitrospinota/Tectimicrobiota group</taxon>
        <taxon>Candidatus Tectimicrobiota</taxon>
    </lineage>
</organism>
<dbReference type="EMBL" id="VGLS01000858">
    <property type="protein sequence ID" value="MBM3226299.1"/>
    <property type="molecule type" value="Genomic_DNA"/>
</dbReference>
<sequence length="60" mass="6684">MFADSKARVHETLAQMRVFLDTSLGLSLRKPVTRVAPVTQGISFLGFRVLSLFSVHRAHS</sequence>